<proteinExistence type="predicted"/>
<organism evidence="1 2">
    <name type="scientific">Bartonella grahamii</name>
    <dbReference type="NCBI Taxonomy" id="33045"/>
    <lineage>
        <taxon>Bacteria</taxon>
        <taxon>Pseudomonadati</taxon>
        <taxon>Pseudomonadota</taxon>
        <taxon>Alphaproteobacteria</taxon>
        <taxon>Hyphomicrobiales</taxon>
        <taxon>Bartonellaceae</taxon>
        <taxon>Bartonella</taxon>
    </lineage>
</organism>
<sequence length="62" mass="7372">MCEYTTTSVFRLGRSVKTMRHLHFHYLEDIALNTFENRKAKLKENGKVGNWFLSLHLHILPQ</sequence>
<dbReference type="EMBL" id="UFTD01000002">
    <property type="protein sequence ID" value="SSZ40100.1"/>
    <property type="molecule type" value="Genomic_DNA"/>
</dbReference>
<dbReference type="Proteomes" id="UP000253846">
    <property type="component" value="Unassembled WGS sequence"/>
</dbReference>
<evidence type="ECO:0000313" key="1">
    <source>
        <dbReference type="EMBL" id="SSZ40100.1"/>
    </source>
</evidence>
<name>A0A336NEP0_BARGR</name>
<protein>
    <submittedName>
        <fullName evidence="1">Uncharacterized protein</fullName>
    </submittedName>
</protein>
<dbReference type="AlphaFoldDB" id="A0A336NEP0"/>
<reference evidence="1 2" key="1">
    <citation type="submission" date="2018-06" db="EMBL/GenBank/DDBJ databases">
        <authorList>
            <consortium name="Pathogen Informatics"/>
            <person name="Doyle S."/>
        </authorList>
    </citation>
    <scope>NUCLEOTIDE SEQUENCE [LARGE SCALE GENOMIC DNA]</scope>
    <source>
        <strain evidence="1 2">NCTC12860</strain>
    </source>
</reference>
<evidence type="ECO:0000313" key="2">
    <source>
        <dbReference type="Proteomes" id="UP000253846"/>
    </source>
</evidence>
<gene>
    <name evidence="1" type="ORF">NCTC12860_01245</name>
</gene>
<accession>A0A336NEP0</accession>